<evidence type="ECO:0000259" key="7">
    <source>
        <dbReference type="PROSITE" id="PS50157"/>
    </source>
</evidence>
<dbReference type="PROSITE" id="PS50157">
    <property type="entry name" value="ZINC_FINGER_C2H2_2"/>
    <property type="match status" value="1"/>
</dbReference>
<dbReference type="InterPro" id="IPR000571">
    <property type="entry name" value="Znf_CCCH"/>
</dbReference>
<evidence type="ECO:0008006" key="11">
    <source>
        <dbReference type="Google" id="ProtNLM"/>
    </source>
</evidence>
<dbReference type="Proteomes" id="UP001162060">
    <property type="component" value="Unassembled WGS sequence"/>
</dbReference>
<feature type="domain" description="C2H2-type" evidence="7">
    <location>
        <begin position="431"/>
        <end position="458"/>
    </location>
</feature>
<dbReference type="PROSITE" id="PS00028">
    <property type="entry name" value="ZINC_FINGER_C2H2_1"/>
    <property type="match status" value="1"/>
</dbReference>
<dbReference type="InterPro" id="IPR013087">
    <property type="entry name" value="Znf_C2H2_type"/>
</dbReference>
<dbReference type="PROSITE" id="PS50158">
    <property type="entry name" value="ZF_CCHC"/>
    <property type="match status" value="1"/>
</dbReference>
<feature type="compositionally biased region" description="Polar residues" evidence="5">
    <location>
        <begin position="409"/>
        <end position="425"/>
    </location>
</feature>
<feature type="region of interest" description="Disordered" evidence="5">
    <location>
        <begin position="1"/>
        <end position="425"/>
    </location>
</feature>
<dbReference type="EMBL" id="CAKLBY020000119">
    <property type="protein sequence ID" value="CAK7928046.1"/>
    <property type="molecule type" value="Genomic_DNA"/>
</dbReference>
<feature type="zinc finger region" description="C3H1-type" evidence="4">
    <location>
        <begin position="624"/>
        <end position="646"/>
    </location>
</feature>
<feature type="domain" description="C3H1-type" evidence="6">
    <location>
        <begin position="592"/>
        <end position="620"/>
    </location>
</feature>
<evidence type="ECO:0000259" key="8">
    <source>
        <dbReference type="PROSITE" id="PS50158"/>
    </source>
</evidence>
<accession>A0AAV1U1X0</accession>
<dbReference type="Pfam" id="PF13696">
    <property type="entry name" value="zf-CCHC_2"/>
    <property type="match status" value="1"/>
</dbReference>
<protein>
    <recommendedName>
        <fullName evidence="11">Nuclear fragile X mental retardation-interacting protein 1</fullName>
    </recommendedName>
</protein>
<keyword evidence="3 4" id="KW-0862">Zinc</keyword>
<dbReference type="GO" id="GO:0008270">
    <property type="term" value="F:zinc ion binding"/>
    <property type="evidence" value="ECO:0007669"/>
    <property type="project" value="UniProtKB-KW"/>
</dbReference>
<feature type="region of interest" description="Disordered" evidence="5">
    <location>
        <begin position="724"/>
        <end position="807"/>
    </location>
</feature>
<feature type="compositionally biased region" description="Basic and acidic residues" evidence="5">
    <location>
        <begin position="216"/>
        <end position="239"/>
    </location>
</feature>
<feature type="compositionally biased region" description="Low complexity" evidence="5">
    <location>
        <begin position="146"/>
        <end position="155"/>
    </location>
</feature>
<evidence type="ECO:0000256" key="2">
    <source>
        <dbReference type="ARBA" id="ARBA00022771"/>
    </source>
</evidence>
<dbReference type="InterPro" id="IPR036875">
    <property type="entry name" value="Znf_CCHC_sf"/>
</dbReference>
<evidence type="ECO:0000256" key="1">
    <source>
        <dbReference type="ARBA" id="ARBA00022723"/>
    </source>
</evidence>
<feature type="compositionally biased region" description="Pro residues" evidence="5">
    <location>
        <begin position="198"/>
        <end position="209"/>
    </location>
</feature>
<feature type="compositionally biased region" description="Basic and acidic residues" evidence="5">
    <location>
        <begin position="291"/>
        <end position="300"/>
    </location>
</feature>
<feature type="compositionally biased region" description="Basic and acidic residues" evidence="5">
    <location>
        <begin position="382"/>
        <end position="392"/>
    </location>
</feature>
<evidence type="ECO:0000256" key="5">
    <source>
        <dbReference type="SAM" id="MobiDB-lite"/>
    </source>
</evidence>
<evidence type="ECO:0000259" key="6">
    <source>
        <dbReference type="PROSITE" id="PS50103"/>
    </source>
</evidence>
<dbReference type="PROSITE" id="PS50103">
    <property type="entry name" value="ZF_C3H1"/>
    <property type="match status" value="2"/>
</dbReference>
<keyword evidence="2 4" id="KW-0863">Zinc-finger</keyword>
<dbReference type="InterPro" id="IPR019496">
    <property type="entry name" value="NUFIP1_cons_dom"/>
</dbReference>
<dbReference type="GO" id="GO:0003676">
    <property type="term" value="F:nucleic acid binding"/>
    <property type="evidence" value="ECO:0007669"/>
    <property type="project" value="InterPro"/>
</dbReference>
<dbReference type="Pfam" id="PF10453">
    <property type="entry name" value="NUFIP1"/>
    <property type="match status" value="1"/>
</dbReference>
<comment type="caution">
    <text evidence="9">The sequence shown here is derived from an EMBL/GenBank/DDBJ whole genome shotgun (WGS) entry which is preliminary data.</text>
</comment>
<feature type="zinc finger region" description="C3H1-type" evidence="4">
    <location>
        <begin position="592"/>
        <end position="620"/>
    </location>
</feature>
<reference evidence="9" key="1">
    <citation type="submission" date="2024-01" db="EMBL/GenBank/DDBJ databases">
        <authorList>
            <person name="Webb A."/>
        </authorList>
    </citation>
    <scope>NUCLEOTIDE SEQUENCE</scope>
    <source>
        <strain evidence="9">Pm1</strain>
    </source>
</reference>
<evidence type="ECO:0000256" key="3">
    <source>
        <dbReference type="ARBA" id="ARBA00022833"/>
    </source>
</evidence>
<dbReference type="SUPFAM" id="SSF57756">
    <property type="entry name" value="Retrovirus zinc finger-like domains"/>
    <property type="match status" value="1"/>
</dbReference>
<feature type="compositionally biased region" description="Pro residues" evidence="5">
    <location>
        <begin position="394"/>
        <end position="408"/>
    </location>
</feature>
<feature type="domain" description="C3H1-type" evidence="6">
    <location>
        <begin position="624"/>
        <end position="646"/>
    </location>
</feature>
<sequence>MERSSNFRGGRGVGRGRGRGGQAAGGRGRGSGAQRGGFGFQPQRHGEQGYAPPYPPPNEAVYHLQPPNGYPPHEMLHGKPGHSFPEQQQPFPPPFPLPHQHEMYRHPPQQQPPQRPHDPNRPQGYIEGTNGTPPGFRHQGMDTFHPHVAPPHQQFPHPPHPLHHHPRPHHHLPPPVPFQEPQGPEHLHENGRFAAHRPPVPPNAGPFFPPTADFAEAAHARQARYDPHVPGRDGPHGEWNHPPPRHLPWQYAPPEHQPFGGRLPAFVQQQRPPPMDQRHFPRDPNVPSQDRWQDGQDRQQHRGPPPSYVCHNCNKPGHWKQQCPLNETVNDRAGSGPEPLLEQRHSSGTRPEHQLAPAHSTKPKDPRKNGGSHSNAPSGGKVDTRRVAKDEPCEQPPLPGGPSPPPPSTLQSNETDAGSTQLHSQPDQRVWKCVPCMKSFFLASQYNAHVKTHKSCSACDFSACQRVVTAHFGTCHGQYSGEGLKEIVIDDQKFAVLVGNSAEDIAKWREDRRKKWLGMSRKPKSPLATVPVIGKRKLSVPSGDLEDGEVEEEGNAKAHVVLASSGTNLAALRSTALHHSKPDVQEPPVKKQRKNMLCKGFLHGRCRLDEANCKFTHDRSLFGCRAMMNKGSCSKGEHCLFSHDATVLSGQRERSVKASKEHATEQQWRSEKKSLLHKLLAKDVRLEQQKMLQIVHFLVERKFLRPLDGGDDVACAEEPVVHNEVAASDEASSGDDAEASESSSLTSTGAVKEEVSDDDTSDIGSSTEECDSALPSQVRKLSKVVDDGRAVPVVEESVDEEETSDSE</sequence>
<feature type="compositionally biased region" description="Gly residues" evidence="5">
    <location>
        <begin position="9"/>
        <end position="39"/>
    </location>
</feature>
<dbReference type="Gene3D" id="4.10.1000.10">
    <property type="entry name" value="Zinc finger, CCCH-type"/>
    <property type="match status" value="1"/>
</dbReference>
<proteinExistence type="predicted"/>
<feature type="compositionally biased region" description="Basic residues" evidence="5">
    <location>
        <begin position="160"/>
        <end position="172"/>
    </location>
</feature>
<feature type="compositionally biased region" description="Basic and acidic residues" evidence="5">
    <location>
        <begin position="341"/>
        <end position="353"/>
    </location>
</feature>
<name>A0AAV1U1X0_9STRA</name>
<organism evidence="9 10">
    <name type="scientific">Peronospora matthiolae</name>
    <dbReference type="NCBI Taxonomy" id="2874970"/>
    <lineage>
        <taxon>Eukaryota</taxon>
        <taxon>Sar</taxon>
        <taxon>Stramenopiles</taxon>
        <taxon>Oomycota</taxon>
        <taxon>Peronosporomycetes</taxon>
        <taxon>Peronosporales</taxon>
        <taxon>Peronosporaceae</taxon>
        <taxon>Peronospora</taxon>
    </lineage>
</organism>
<gene>
    <name evidence="9" type="ORF">PM001_LOCUS13196</name>
</gene>
<dbReference type="Gene3D" id="4.10.60.10">
    <property type="entry name" value="Zinc finger, CCHC-type"/>
    <property type="match status" value="1"/>
</dbReference>
<keyword evidence="1 4" id="KW-0479">Metal-binding</keyword>
<dbReference type="InterPro" id="IPR001878">
    <property type="entry name" value="Znf_CCHC"/>
</dbReference>
<dbReference type="AlphaFoldDB" id="A0AAV1U1X0"/>
<dbReference type="SMART" id="SM00356">
    <property type="entry name" value="ZnF_C3H1"/>
    <property type="match status" value="2"/>
</dbReference>
<evidence type="ECO:0000313" key="9">
    <source>
        <dbReference type="EMBL" id="CAK7928046.1"/>
    </source>
</evidence>
<evidence type="ECO:0000256" key="4">
    <source>
        <dbReference type="PROSITE-ProRule" id="PRU00723"/>
    </source>
</evidence>
<dbReference type="SMART" id="SM00343">
    <property type="entry name" value="ZnF_C2HC"/>
    <property type="match status" value="1"/>
</dbReference>
<evidence type="ECO:0000313" key="10">
    <source>
        <dbReference type="Proteomes" id="UP001162060"/>
    </source>
</evidence>
<feature type="compositionally biased region" description="Acidic residues" evidence="5">
    <location>
        <begin position="796"/>
        <end position="807"/>
    </location>
</feature>
<feature type="domain" description="CCHC-type" evidence="8">
    <location>
        <begin position="310"/>
        <end position="324"/>
    </location>
</feature>
<dbReference type="InterPro" id="IPR025829">
    <property type="entry name" value="Zn_knuckle_CX2CX3GHX4C"/>
</dbReference>